<feature type="non-terminal residue" evidence="1">
    <location>
        <position position="119"/>
    </location>
</feature>
<evidence type="ECO:0000313" key="1">
    <source>
        <dbReference type="EMBL" id="KAJ6642730.1"/>
    </source>
</evidence>
<protein>
    <submittedName>
        <fullName evidence="1">Uncharacterized protein</fullName>
    </submittedName>
</protein>
<keyword evidence="2" id="KW-1185">Reference proteome</keyword>
<sequence length="119" mass="13796">RQQLVEDLTASKTAQQANGWEELLLKEHRTSIDGKISLKDHTFLEDNRLRSSPYQFTTNRCHAIIIPEMDPTVFISEYEEATEKLTENERKDPLKNVFNLETDSEQRFSTLKKALARAS</sequence>
<feature type="non-terminal residue" evidence="1">
    <location>
        <position position="1"/>
    </location>
</feature>
<accession>A0A9Q0S426</accession>
<dbReference type="Proteomes" id="UP001151699">
    <property type="component" value="Chromosome B"/>
</dbReference>
<dbReference type="AlphaFoldDB" id="A0A9Q0S426"/>
<proteinExistence type="predicted"/>
<reference evidence="1" key="1">
    <citation type="submission" date="2022-07" db="EMBL/GenBank/DDBJ databases">
        <authorList>
            <person name="Trinca V."/>
            <person name="Uliana J.V.C."/>
            <person name="Torres T.T."/>
            <person name="Ward R.J."/>
            <person name="Monesi N."/>
        </authorList>
    </citation>
    <scope>NUCLEOTIDE SEQUENCE</scope>
    <source>
        <strain evidence="1">HSMRA1968</strain>
        <tissue evidence="1">Whole embryos</tissue>
    </source>
</reference>
<organism evidence="1 2">
    <name type="scientific">Pseudolycoriella hygida</name>
    <dbReference type="NCBI Taxonomy" id="35572"/>
    <lineage>
        <taxon>Eukaryota</taxon>
        <taxon>Metazoa</taxon>
        <taxon>Ecdysozoa</taxon>
        <taxon>Arthropoda</taxon>
        <taxon>Hexapoda</taxon>
        <taxon>Insecta</taxon>
        <taxon>Pterygota</taxon>
        <taxon>Neoptera</taxon>
        <taxon>Endopterygota</taxon>
        <taxon>Diptera</taxon>
        <taxon>Nematocera</taxon>
        <taxon>Sciaroidea</taxon>
        <taxon>Sciaridae</taxon>
        <taxon>Pseudolycoriella</taxon>
    </lineage>
</organism>
<dbReference type="EMBL" id="WJQU01000002">
    <property type="protein sequence ID" value="KAJ6642730.1"/>
    <property type="molecule type" value="Genomic_DNA"/>
</dbReference>
<name>A0A9Q0S426_9DIPT</name>
<evidence type="ECO:0000313" key="2">
    <source>
        <dbReference type="Proteomes" id="UP001151699"/>
    </source>
</evidence>
<gene>
    <name evidence="1" type="ORF">Bhyg_07684</name>
</gene>
<comment type="caution">
    <text evidence="1">The sequence shown here is derived from an EMBL/GenBank/DDBJ whole genome shotgun (WGS) entry which is preliminary data.</text>
</comment>